<keyword evidence="5 6" id="KW-0472">Membrane</keyword>
<dbReference type="EMBL" id="JACSNR010000009">
    <property type="protein sequence ID" value="MBM6923974.1"/>
    <property type="molecule type" value="Genomic_DNA"/>
</dbReference>
<sequence>MEWYQNARQEEAVEKILPVSPDLPSGGQEKNLPPAGKSNRWGILIIVLVAVGSIAGAFLADGPEKIFASLTGADKRWLAAGAGCMLIYWALESGCLHLAARKAWPGQRLRTSVVTSMIGQFFNCVTPFASGGQPIQAYYMTRGGMPVGKATSVLLAKFIVYQTVLALYSAGVLIFEYRNFVENIEGFSKLALIGFIVNAAVVVVLFCVGFFPKITGGFFQSCLLILAKLRIVRDPKSTGAGIDREINSFHQGFTELRRERSVMAAMAVMTTFQLTAFFLVPYCVLMALGVQGLQVGDVVASAAFILMISSFVPLPGASGGAEGSFYVFFQMFFKASGSVSVAILLWRMFTFYLPIVVGVYFARHLSGLNPHSHSGKDSPDHPAG</sequence>
<evidence type="ECO:0000256" key="3">
    <source>
        <dbReference type="ARBA" id="ARBA00022692"/>
    </source>
</evidence>
<evidence type="ECO:0000256" key="2">
    <source>
        <dbReference type="ARBA" id="ARBA00022475"/>
    </source>
</evidence>
<dbReference type="EC" id="2.3.2.3" evidence="6"/>
<keyword evidence="2" id="KW-1003">Cell membrane</keyword>
<evidence type="ECO:0000313" key="7">
    <source>
        <dbReference type="EMBL" id="MBM6923974.1"/>
    </source>
</evidence>
<feature type="transmembrane region" description="Helical" evidence="6">
    <location>
        <begin position="154"/>
        <end position="175"/>
    </location>
</feature>
<dbReference type="RefSeq" id="WP_204721585.1">
    <property type="nucleotide sequence ID" value="NZ_JACSNR010000009.1"/>
</dbReference>
<comment type="caution">
    <text evidence="7">The sequence shown here is derived from an EMBL/GenBank/DDBJ whole genome shotgun (WGS) entry which is preliminary data.</text>
</comment>
<dbReference type="InterPro" id="IPR022791">
    <property type="entry name" value="L-PG_synthase/AglD"/>
</dbReference>
<dbReference type="Proteomes" id="UP000724149">
    <property type="component" value="Unassembled WGS sequence"/>
</dbReference>
<dbReference type="NCBIfam" id="TIGR00374">
    <property type="entry name" value="flippase-like domain"/>
    <property type="match status" value="1"/>
</dbReference>
<feature type="transmembrane region" description="Helical" evidence="6">
    <location>
        <begin position="302"/>
        <end position="329"/>
    </location>
</feature>
<evidence type="ECO:0000256" key="4">
    <source>
        <dbReference type="ARBA" id="ARBA00022989"/>
    </source>
</evidence>
<evidence type="ECO:0000256" key="5">
    <source>
        <dbReference type="ARBA" id="ARBA00023136"/>
    </source>
</evidence>
<proteinExistence type="inferred from homology"/>
<comment type="catalytic activity">
    <reaction evidence="6">
        <text>L-lysyl-tRNA(Lys) + a 1,2-diacyl-sn-glycero-3-phospho-(1'-sn-glycerol) = a 1,2-diacyl-sn-glycero-3-phospho-1'-(3'-O-L-lysyl)-sn-glycerol + tRNA(Lys)</text>
        <dbReference type="Rhea" id="RHEA:10668"/>
        <dbReference type="Rhea" id="RHEA-COMP:9696"/>
        <dbReference type="Rhea" id="RHEA-COMP:9697"/>
        <dbReference type="ChEBI" id="CHEBI:64716"/>
        <dbReference type="ChEBI" id="CHEBI:75792"/>
        <dbReference type="ChEBI" id="CHEBI:78442"/>
        <dbReference type="ChEBI" id="CHEBI:78529"/>
        <dbReference type="EC" id="2.3.2.3"/>
    </reaction>
</comment>
<keyword evidence="6" id="KW-0046">Antibiotic resistance</keyword>
<feature type="transmembrane region" description="Helical" evidence="6">
    <location>
        <begin position="41"/>
        <end position="60"/>
    </location>
</feature>
<accession>A0ABS2GQJ5</accession>
<name>A0ABS2GQJ5_9FIRM</name>
<keyword evidence="3 6" id="KW-0812">Transmembrane</keyword>
<reference evidence="7 8" key="1">
    <citation type="journal article" date="2021" name="Sci. Rep.">
        <title>The distribution of antibiotic resistance genes in chicken gut microbiota commensals.</title>
        <authorList>
            <person name="Juricova H."/>
            <person name="Matiasovicova J."/>
            <person name="Kubasova T."/>
            <person name="Cejkova D."/>
            <person name="Rychlik I."/>
        </authorList>
    </citation>
    <scope>NUCLEOTIDE SEQUENCE [LARGE SCALE GENOMIC DNA]</scope>
    <source>
        <strain evidence="7 8">An564</strain>
    </source>
</reference>
<dbReference type="PANTHER" id="PTHR37693:SF1">
    <property type="entry name" value="INTEGRAL MEMBRANE PROTEIN"/>
    <property type="match status" value="1"/>
</dbReference>
<comment type="function">
    <text evidence="6">Catalyzes the transfer of a lysyl group from L-lysyl-tRNA(Lys) to membrane-bound phosphatidylglycerol (PG), which produces lysylphosphatidylglycerol (LPG), a major component of the bacterial membrane with a positive net charge. LPG synthesis contributes to bacterial virulence as it is involved in the resistance mechanism against cationic antimicrobial peptides (CAMP) produces by the host's immune system (defensins, cathelicidins) and by the competing microorganisms.</text>
</comment>
<dbReference type="Pfam" id="PF03706">
    <property type="entry name" value="LPG_synthase_TM"/>
    <property type="match status" value="1"/>
</dbReference>
<comment type="subcellular location">
    <subcellularLocation>
        <location evidence="1 6">Cell membrane</location>
        <topology evidence="1 6">Multi-pass membrane protein</topology>
    </subcellularLocation>
</comment>
<keyword evidence="8" id="KW-1185">Reference proteome</keyword>
<keyword evidence="6" id="KW-0808">Transferase</keyword>
<keyword evidence="6" id="KW-0443">Lipid metabolism</keyword>
<evidence type="ECO:0000256" key="1">
    <source>
        <dbReference type="ARBA" id="ARBA00004651"/>
    </source>
</evidence>
<organism evidence="7 8">
    <name type="scientific">Hydrogenoanaerobacterium saccharovorans</name>
    <dbReference type="NCBI Taxonomy" id="474960"/>
    <lineage>
        <taxon>Bacteria</taxon>
        <taxon>Bacillati</taxon>
        <taxon>Bacillota</taxon>
        <taxon>Clostridia</taxon>
        <taxon>Eubacteriales</taxon>
        <taxon>Oscillospiraceae</taxon>
        <taxon>Hydrogenoanaerobacterium</taxon>
    </lineage>
</organism>
<gene>
    <name evidence="6" type="primary">mprF</name>
    <name evidence="7" type="ORF">H9X81_09785</name>
</gene>
<feature type="transmembrane region" description="Helical" evidence="6">
    <location>
        <begin position="80"/>
        <end position="100"/>
    </location>
</feature>
<feature type="transmembrane region" description="Helical" evidence="6">
    <location>
        <begin position="341"/>
        <end position="362"/>
    </location>
</feature>
<evidence type="ECO:0000256" key="6">
    <source>
        <dbReference type="RuleBase" id="RU363042"/>
    </source>
</evidence>
<keyword evidence="4 6" id="KW-1133">Transmembrane helix</keyword>
<feature type="transmembrane region" description="Helical" evidence="6">
    <location>
        <begin position="187"/>
        <end position="211"/>
    </location>
</feature>
<evidence type="ECO:0000313" key="8">
    <source>
        <dbReference type="Proteomes" id="UP000724149"/>
    </source>
</evidence>
<comment type="similarity">
    <text evidence="6">Belongs to the LPG synthase family.</text>
</comment>
<dbReference type="PANTHER" id="PTHR37693">
    <property type="entry name" value="PHOSPHATIDYLGLYCEROL LYSYLTRANSFERASE"/>
    <property type="match status" value="1"/>
</dbReference>
<feature type="transmembrane region" description="Helical" evidence="6">
    <location>
        <begin position="262"/>
        <end position="290"/>
    </location>
</feature>
<protein>
    <recommendedName>
        <fullName evidence="6">Phosphatidylglycerol lysyltransferase</fullName>
        <ecNumber evidence="6">2.3.2.3</ecNumber>
    </recommendedName>
    <alternativeName>
        <fullName evidence="6">Lysylphosphatidylglycerol synthase</fullName>
    </alternativeName>
</protein>